<evidence type="ECO:0000259" key="2">
    <source>
        <dbReference type="Pfam" id="PF01326"/>
    </source>
</evidence>
<keyword evidence="3" id="KW-0808">Transferase</keyword>
<organism evidence="3 4">
    <name type="scientific">Cellulomonas flavigena (strain ATCC 482 / DSM 20109 / BCRC 11376 / JCM 18109 / NBRC 3775 / NCIMB 8073 / NRS 134)</name>
    <dbReference type="NCBI Taxonomy" id="446466"/>
    <lineage>
        <taxon>Bacteria</taxon>
        <taxon>Bacillati</taxon>
        <taxon>Actinomycetota</taxon>
        <taxon>Actinomycetes</taxon>
        <taxon>Micrococcales</taxon>
        <taxon>Cellulomonadaceae</taxon>
        <taxon>Cellulomonas</taxon>
    </lineage>
</organism>
<evidence type="ECO:0000313" key="3">
    <source>
        <dbReference type="EMBL" id="ADG73374.1"/>
    </source>
</evidence>
<evidence type="ECO:0000259" key="1">
    <source>
        <dbReference type="Pfam" id="PF00391"/>
    </source>
</evidence>
<dbReference type="SUPFAM" id="SSF56059">
    <property type="entry name" value="Glutathione synthetase ATP-binding domain-like"/>
    <property type="match status" value="1"/>
</dbReference>
<dbReference type="Proteomes" id="UP000000849">
    <property type="component" value="Chromosome"/>
</dbReference>
<feature type="domain" description="Pyruvate phosphate dikinase AMP/ATP-binding" evidence="2">
    <location>
        <begin position="45"/>
        <end position="259"/>
    </location>
</feature>
<dbReference type="InterPro" id="IPR051549">
    <property type="entry name" value="PEP_Utilizing_Enz"/>
</dbReference>
<dbReference type="HOGENOM" id="CLU_007308_6_0_11"/>
<dbReference type="RefSeq" id="WP_013115708.1">
    <property type="nucleotide sequence ID" value="NC_014151.1"/>
</dbReference>
<dbReference type="Gene3D" id="3.50.30.10">
    <property type="entry name" value="Phosphohistidine domain"/>
    <property type="match status" value="1"/>
</dbReference>
<feature type="domain" description="PEP-utilising enzyme mobile" evidence="1">
    <location>
        <begin position="313"/>
        <end position="383"/>
    </location>
</feature>
<dbReference type="KEGG" id="cfl:Cfla_0459"/>
<dbReference type="InterPro" id="IPR013815">
    <property type="entry name" value="ATP_grasp_subdomain_1"/>
</dbReference>
<keyword evidence="4" id="KW-1185">Reference proteome</keyword>
<dbReference type="STRING" id="446466.Cfla_0459"/>
<dbReference type="InterPro" id="IPR002192">
    <property type="entry name" value="PPDK_AMP/ATP-bd"/>
</dbReference>
<dbReference type="Gene3D" id="3.30.470.20">
    <property type="entry name" value="ATP-grasp fold, B domain"/>
    <property type="match status" value="1"/>
</dbReference>
<dbReference type="Pfam" id="PF00391">
    <property type="entry name" value="PEP-utilizers"/>
    <property type="match status" value="1"/>
</dbReference>
<dbReference type="PANTHER" id="PTHR43615:SF1">
    <property type="entry name" value="PPDK_N DOMAIN-CONTAINING PROTEIN"/>
    <property type="match status" value="1"/>
</dbReference>
<name>D5UHV0_CELFN</name>
<dbReference type="GO" id="GO:0016301">
    <property type="term" value="F:kinase activity"/>
    <property type="evidence" value="ECO:0007669"/>
    <property type="project" value="UniProtKB-KW"/>
</dbReference>
<dbReference type="EMBL" id="CP001964">
    <property type="protein sequence ID" value="ADG73374.1"/>
    <property type="molecule type" value="Genomic_DNA"/>
</dbReference>
<proteinExistence type="predicted"/>
<keyword evidence="3" id="KW-0670">Pyruvate</keyword>
<dbReference type="GO" id="GO:0005524">
    <property type="term" value="F:ATP binding"/>
    <property type="evidence" value="ECO:0007669"/>
    <property type="project" value="InterPro"/>
</dbReference>
<protein>
    <submittedName>
        <fullName evidence="3">Pyruvate phosphate dikinase PEP/pyruvate-binding protein</fullName>
    </submittedName>
</protein>
<dbReference type="PANTHER" id="PTHR43615">
    <property type="entry name" value="PHOSPHOENOLPYRUVATE SYNTHASE-RELATED"/>
    <property type="match status" value="1"/>
</dbReference>
<reference evidence="3 4" key="1">
    <citation type="journal article" date="2010" name="Stand. Genomic Sci.">
        <title>Complete genome sequence of Cellulomonas flavigena type strain (134).</title>
        <authorList>
            <person name="Abt B."/>
            <person name="Foster B."/>
            <person name="Lapidus A."/>
            <person name="Clum A."/>
            <person name="Sun H."/>
            <person name="Pukall R."/>
            <person name="Lucas S."/>
            <person name="Glavina Del Rio T."/>
            <person name="Nolan M."/>
            <person name="Tice H."/>
            <person name="Cheng J.F."/>
            <person name="Pitluck S."/>
            <person name="Liolios K."/>
            <person name="Ivanova N."/>
            <person name="Mavromatis K."/>
            <person name="Ovchinnikova G."/>
            <person name="Pati A."/>
            <person name="Goodwin L."/>
            <person name="Chen A."/>
            <person name="Palaniappan K."/>
            <person name="Land M."/>
            <person name="Hauser L."/>
            <person name="Chang Y.J."/>
            <person name="Jeffries C.D."/>
            <person name="Rohde M."/>
            <person name="Goker M."/>
            <person name="Woyke T."/>
            <person name="Bristow J."/>
            <person name="Eisen J.A."/>
            <person name="Markowitz V."/>
            <person name="Hugenholtz P."/>
            <person name="Kyrpides N.C."/>
            <person name="Klenk H.P."/>
        </authorList>
    </citation>
    <scope>NUCLEOTIDE SEQUENCE [LARGE SCALE GENOMIC DNA]</scope>
    <source>
        <strain evidence="4">ATCC 482 / DSM 20109 / BCRC 11376 / JCM 18109 / NBRC 3775 / NCIMB 8073 / NRS 134</strain>
    </source>
</reference>
<dbReference type="AlphaFoldDB" id="D5UHV0"/>
<gene>
    <name evidence="3" type="ordered locus">Cfla_0459</name>
</gene>
<dbReference type="eggNOG" id="COG0574">
    <property type="taxonomic scope" value="Bacteria"/>
</dbReference>
<dbReference type="OrthoDB" id="9765468at2"/>
<dbReference type="InterPro" id="IPR036637">
    <property type="entry name" value="Phosphohistidine_dom_sf"/>
</dbReference>
<dbReference type="Gene3D" id="3.30.1490.20">
    <property type="entry name" value="ATP-grasp fold, A domain"/>
    <property type="match status" value="1"/>
</dbReference>
<keyword evidence="3" id="KW-0418">Kinase</keyword>
<accession>D5UHV0</accession>
<dbReference type="Pfam" id="PF01326">
    <property type="entry name" value="PPDK_N"/>
    <property type="match status" value="1"/>
</dbReference>
<evidence type="ECO:0000313" key="4">
    <source>
        <dbReference type="Proteomes" id="UP000000849"/>
    </source>
</evidence>
<sequence length="389" mass="39521">MLVPLPDAVASTCGAKAAHLATLLRAGLPVPAGVVVPFARDTDATLRDDLRAALAHLGGGPVAVRSSARGEDGADASGAGQHETVLAVRGADAVLDAVRACRASLWSPRARAYREAARSPDEPAMAVLVQRLVDADVAGVAFTPDDPGEDVLVDAAWGLGVGVVGGTVTPDAYRLAADGTVTCVVADKRTRVDRSGAETVVRDVPTADRARRTLDEDDVRRIAALARRAADALGRAQDVEWALAGGVPWVLQARPVTAAPPRPPAAGRTGGAAAARPSPATLVGPLVGTPGSRGTATGPVRVVRGPADFARVRPGDVLVCPWTDPSWTPLLGVVAGVVTETGGLLSHAAIVARERGVPAVLGVTDATRRLRDGALVTLDGAAGTVVPHP</sequence>
<dbReference type="SUPFAM" id="SSF52009">
    <property type="entry name" value="Phosphohistidine domain"/>
    <property type="match status" value="1"/>
</dbReference>
<dbReference type="InterPro" id="IPR008279">
    <property type="entry name" value="PEP-util_enz_mobile_dom"/>
</dbReference>
<dbReference type="eggNOG" id="COG3848">
    <property type="taxonomic scope" value="Bacteria"/>
</dbReference>